<dbReference type="EMBL" id="JACHFY010000001">
    <property type="protein sequence ID" value="MBB5252688.1"/>
    <property type="molecule type" value="Genomic_DNA"/>
</dbReference>
<feature type="transmembrane region" description="Helical" evidence="17">
    <location>
        <begin position="110"/>
        <end position="136"/>
    </location>
</feature>
<dbReference type="InterPro" id="IPR003674">
    <property type="entry name" value="Oligo_trans_STT3"/>
</dbReference>
<keyword evidence="10" id="KW-0479">Metal-binding</keyword>
<name>A0A650CGJ2_SULOH</name>
<feature type="transmembrane region" description="Helical" evidence="17">
    <location>
        <begin position="51"/>
        <end position="69"/>
    </location>
</feature>
<evidence type="ECO:0000256" key="14">
    <source>
        <dbReference type="ARBA" id="ARBA00023211"/>
    </source>
</evidence>
<comment type="pathway">
    <text evidence="4">Protein modification; protein glycosylation.</text>
</comment>
<feature type="transmembrane region" description="Helical" evidence="17">
    <location>
        <begin position="171"/>
        <end position="187"/>
    </location>
</feature>
<feature type="transmembrane region" description="Helical" evidence="17">
    <location>
        <begin position="142"/>
        <end position="159"/>
    </location>
</feature>
<dbReference type="PANTHER" id="PTHR13872:SF1">
    <property type="entry name" value="DOLICHYL-DIPHOSPHOOLIGOSACCHARIDE--PROTEIN GLYCOSYLTRANSFERASE SUBUNIT STT3B"/>
    <property type="match status" value="1"/>
</dbReference>
<dbReference type="GO" id="GO:0012505">
    <property type="term" value="C:endomembrane system"/>
    <property type="evidence" value="ECO:0007669"/>
    <property type="project" value="UniProtKB-SubCell"/>
</dbReference>
<feature type="transmembrane region" description="Helical" evidence="17">
    <location>
        <begin position="264"/>
        <end position="283"/>
    </location>
</feature>
<feature type="transmembrane region" description="Helical" evidence="17">
    <location>
        <begin position="435"/>
        <end position="454"/>
    </location>
</feature>
<dbReference type="GeneID" id="42800904"/>
<dbReference type="Proteomes" id="UP000427373">
    <property type="component" value="Chromosome"/>
</dbReference>
<evidence type="ECO:0000256" key="10">
    <source>
        <dbReference type="ARBA" id="ARBA00022723"/>
    </source>
</evidence>
<evidence type="ECO:0000256" key="15">
    <source>
        <dbReference type="ARBA" id="ARBA00030679"/>
    </source>
</evidence>
<keyword evidence="12 17" id="KW-1133">Transmembrane helix</keyword>
<feature type="domain" description="Oligosaccharyl transferase STT3 N-terminal" evidence="18">
    <location>
        <begin position="25"/>
        <end position="373"/>
    </location>
</feature>
<dbReference type="Proteomes" id="UP000582213">
    <property type="component" value="Unassembled WGS sequence"/>
</dbReference>
<organism evidence="20 21">
    <name type="scientific">Sulfurisphaera ohwakuensis</name>
    <dbReference type="NCBI Taxonomy" id="69656"/>
    <lineage>
        <taxon>Archaea</taxon>
        <taxon>Thermoproteota</taxon>
        <taxon>Thermoprotei</taxon>
        <taxon>Sulfolobales</taxon>
        <taxon>Sulfolobaceae</taxon>
        <taxon>Sulfurisphaera</taxon>
    </lineage>
</organism>
<evidence type="ECO:0000256" key="1">
    <source>
        <dbReference type="ARBA" id="ARBA00001936"/>
    </source>
</evidence>
<dbReference type="Pfam" id="PF02516">
    <property type="entry name" value="STT3"/>
    <property type="match status" value="1"/>
</dbReference>
<comment type="catalytic activity">
    <reaction evidence="16">
        <text>an archaeal dolichyl phosphooligosaccharide + [protein]-L-asparagine = an archaeal dolichyl phosphate + a glycoprotein with the oligosaccharide chain attached by N-beta-D-glycosyl linkage to a protein L-asparagine.</text>
        <dbReference type="EC" id="2.4.99.21"/>
    </reaction>
</comment>
<evidence type="ECO:0000256" key="5">
    <source>
        <dbReference type="ARBA" id="ARBA00010810"/>
    </source>
</evidence>
<dbReference type="KEGG" id="soh:D1869_06625"/>
<dbReference type="GO" id="GO:0046872">
    <property type="term" value="F:metal ion binding"/>
    <property type="evidence" value="ECO:0007669"/>
    <property type="project" value="UniProtKB-KW"/>
</dbReference>
<evidence type="ECO:0000256" key="3">
    <source>
        <dbReference type="ARBA" id="ARBA00004127"/>
    </source>
</evidence>
<dbReference type="InterPro" id="IPR048307">
    <property type="entry name" value="STT3_N"/>
</dbReference>
<comment type="subcellular location">
    <subcellularLocation>
        <location evidence="3">Endomembrane system</location>
        <topology evidence="3">Multi-pass membrane protein</topology>
    </subcellularLocation>
</comment>
<comment type="cofactor">
    <cofactor evidence="1">
        <name>Mn(2+)</name>
        <dbReference type="ChEBI" id="CHEBI:29035"/>
    </cofactor>
</comment>
<dbReference type="EC" id="2.4.99.21" evidence="6"/>
<dbReference type="OrthoDB" id="12184at2157"/>
<evidence type="ECO:0000313" key="22">
    <source>
        <dbReference type="Proteomes" id="UP000582213"/>
    </source>
</evidence>
<evidence type="ECO:0000256" key="2">
    <source>
        <dbReference type="ARBA" id="ARBA00001946"/>
    </source>
</evidence>
<gene>
    <name evidence="20" type="ORF">D1869_06625</name>
    <name evidence="19" type="ORF">HNQ62_000406</name>
</gene>
<keyword evidence="21" id="KW-1185">Reference proteome</keyword>
<comment type="cofactor">
    <cofactor evidence="2">
        <name>Mg(2+)</name>
        <dbReference type="ChEBI" id="CHEBI:18420"/>
    </cofactor>
</comment>
<feature type="transmembrane region" description="Helical" evidence="17">
    <location>
        <begin position="20"/>
        <end position="39"/>
    </location>
</feature>
<dbReference type="PANTHER" id="PTHR13872">
    <property type="entry name" value="DOLICHYL-DIPHOSPHOOLIGOSACCHARIDE--PROTEIN GLYCOSYLTRANSFERASE SUBUNIT"/>
    <property type="match status" value="1"/>
</dbReference>
<keyword evidence="9 17" id="KW-0812">Transmembrane</keyword>
<dbReference type="RefSeq" id="WP_156014441.1">
    <property type="nucleotide sequence ID" value="NZ_CP045484.1"/>
</dbReference>
<comment type="similarity">
    <text evidence="5">Belongs to the STT3 family.</text>
</comment>
<feature type="transmembrane region" description="Helical" evidence="17">
    <location>
        <begin position="402"/>
        <end position="423"/>
    </location>
</feature>
<dbReference type="GO" id="GO:0004576">
    <property type="term" value="F:oligosaccharyl transferase activity"/>
    <property type="evidence" value="ECO:0007669"/>
    <property type="project" value="InterPro"/>
</dbReference>
<evidence type="ECO:0000313" key="19">
    <source>
        <dbReference type="EMBL" id="MBB5252688.1"/>
    </source>
</evidence>
<evidence type="ECO:0000256" key="7">
    <source>
        <dbReference type="ARBA" id="ARBA00022676"/>
    </source>
</evidence>
<protein>
    <recommendedName>
        <fullName evidence="6">dolichyl-phosphooligosaccharide-protein glycotransferase</fullName>
        <ecNumber evidence="6">2.4.99.21</ecNumber>
    </recommendedName>
    <alternativeName>
        <fullName evidence="15">Oligosaccharyl transferase</fullName>
    </alternativeName>
</protein>
<sequence length="767" mass="83844">MQSTTKVIPKFDKFKFLDVAVISGLVIVSILIRIVNILAFPQSVNEFDPWYLFYNALLIAQSGGNWYAVPPDVHGWFPWGYFIELGNTIGLPWLVSLFSLPFYGQFGFNAVYTVAVLSDILLDGLGVVAAFLAIDVITENRIGAYIAAAIVAVSPSLTYKNLLGGLPKTSWGAVFVLFSIYFVTLAIKRKNPLYGIPAGIMIFLANITWGGYTYIDLSLAIAAFLLVLLNKNDEITAKTLTILAITSAFLTSLAPNNIGFMSGLAHGLSLLVIPLFLYIELYIRQIIPKEILDSKNIIIGAAIVFILALGILGLAALGKSPIPSRYYAIVNPFFQFSVPIDRTVAEYIPQPVTAMIQDFGISLFLSIIGMYFVITRRAQLPGLWLLILGVASIYGTSEQPYLFNYTAYIVAALAGLGVAEIANRFAESKSRGVRIAPLIMLGIIGISLLADAGISMEISYEPTAIYNAATSFLTTNYAWISALDWINHNTPKNAFILSWWDYGYWIEVVGNRSVIDENNTLNGTQIKLMAEMFLNNETFAVNVLENDFHIYPYGSPNYNIPVYIVAYDAVTQYISSSGQSVWFIGYPTNFPGEFIGYTTSLGDIAKAMGAMTTIAGYNMYSYVNFTYVNETASTLAEAGQTQLASIVANSLPMAWTPKAYNSLIVNMFIEGVQALNQGPVQAPFSISLSQLSSAFGGNATLINPSGILPNVVLPYFRPVYISLYPVTAEPAVGGEAIVYIIVVVYQFVEPNVILPLTIQENGTTITT</sequence>
<keyword evidence="14" id="KW-0464">Manganese</keyword>
<feature type="transmembrane region" description="Helical" evidence="17">
    <location>
        <begin position="380"/>
        <end position="396"/>
    </location>
</feature>
<evidence type="ECO:0000313" key="20">
    <source>
        <dbReference type="EMBL" id="QGR16889.1"/>
    </source>
</evidence>
<dbReference type="UniPathway" id="UPA00378"/>
<proteinExistence type="inferred from homology"/>
<evidence type="ECO:0000256" key="8">
    <source>
        <dbReference type="ARBA" id="ARBA00022679"/>
    </source>
</evidence>
<evidence type="ECO:0000256" key="12">
    <source>
        <dbReference type="ARBA" id="ARBA00022989"/>
    </source>
</evidence>
<accession>A0A650CGJ2</accession>
<reference evidence="20 21" key="1">
    <citation type="submission" date="2019-10" db="EMBL/GenBank/DDBJ databases">
        <title>Genome Sequences from Six Type Strain Members of the Archaeal Family Sulfolobaceae: Acidianus ambivalens, Acidianus infernus, Metallosphaera prunae, Stygiolobus azoricus, Sulfolobus metallicus, and Sulfurisphaera ohwakuensis.</title>
        <authorList>
            <person name="Counts J.A."/>
            <person name="Kelly R.M."/>
        </authorList>
    </citation>
    <scope>NUCLEOTIDE SEQUENCE [LARGE SCALE GENOMIC DNA]</scope>
    <source>
        <strain evidence="20 21">TA-1</strain>
    </source>
</reference>
<evidence type="ECO:0000256" key="16">
    <source>
        <dbReference type="ARBA" id="ARBA00034066"/>
    </source>
</evidence>
<evidence type="ECO:0000259" key="18">
    <source>
        <dbReference type="Pfam" id="PF02516"/>
    </source>
</evidence>
<keyword evidence="13 17" id="KW-0472">Membrane</keyword>
<evidence type="ECO:0000256" key="17">
    <source>
        <dbReference type="SAM" id="Phobius"/>
    </source>
</evidence>
<evidence type="ECO:0000256" key="4">
    <source>
        <dbReference type="ARBA" id="ARBA00004922"/>
    </source>
</evidence>
<keyword evidence="11" id="KW-0460">Magnesium</keyword>
<feature type="transmembrane region" description="Helical" evidence="17">
    <location>
        <begin position="295"/>
        <end position="317"/>
    </location>
</feature>
<feature type="transmembrane region" description="Helical" evidence="17">
    <location>
        <begin position="81"/>
        <end position="103"/>
    </location>
</feature>
<reference evidence="19 22" key="2">
    <citation type="submission" date="2020-08" db="EMBL/GenBank/DDBJ databases">
        <title>Genomic Encyclopedia of Type Strains, Phase IV (KMG-IV): sequencing the most valuable type-strain genomes for metagenomic binning, comparative biology and taxonomic classification.</title>
        <authorList>
            <person name="Goeker M."/>
        </authorList>
    </citation>
    <scope>NUCLEOTIDE SEQUENCE [LARGE SCALE GENOMIC DNA]</scope>
    <source>
        <strain evidence="19 22">DSM 12421</strain>
    </source>
</reference>
<keyword evidence="8 19" id="KW-0808">Transferase</keyword>
<keyword evidence="7 19" id="KW-0328">Glycosyltransferase</keyword>
<dbReference type="GO" id="GO:0016020">
    <property type="term" value="C:membrane"/>
    <property type="evidence" value="ECO:0007669"/>
    <property type="project" value="InterPro"/>
</dbReference>
<evidence type="ECO:0000256" key="9">
    <source>
        <dbReference type="ARBA" id="ARBA00022692"/>
    </source>
</evidence>
<dbReference type="Gene3D" id="3.40.50.12610">
    <property type="match status" value="1"/>
</dbReference>
<dbReference type="EMBL" id="CP045484">
    <property type="protein sequence ID" value="QGR16889.1"/>
    <property type="molecule type" value="Genomic_DNA"/>
</dbReference>
<evidence type="ECO:0000256" key="13">
    <source>
        <dbReference type="ARBA" id="ARBA00023136"/>
    </source>
</evidence>
<dbReference type="AlphaFoldDB" id="A0A650CGJ2"/>
<evidence type="ECO:0000313" key="21">
    <source>
        <dbReference type="Proteomes" id="UP000427373"/>
    </source>
</evidence>
<feature type="transmembrane region" description="Helical" evidence="17">
    <location>
        <begin position="354"/>
        <end position="373"/>
    </location>
</feature>
<evidence type="ECO:0000256" key="11">
    <source>
        <dbReference type="ARBA" id="ARBA00022842"/>
    </source>
</evidence>
<evidence type="ECO:0000256" key="6">
    <source>
        <dbReference type="ARBA" id="ARBA00012602"/>
    </source>
</evidence>